<gene>
    <name evidence="2" type="ORF">C6Y39_03720</name>
</gene>
<name>A0ABX5CUV1_9ALTE</name>
<dbReference type="Proteomes" id="UP000239539">
    <property type="component" value="Unassembled WGS sequence"/>
</dbReference>
<dbReference type="Gene3D" id="3.40.190.10">
    <property type="entry name" value="Periplasmic binding protein-like II"/>
    <property type="match status" value="2"/>
</dbReference>
<proteinExistence type="predicted"/>
<organism evidence="2 3">
    <name type="scientific">Alteromonas gracilis</name>
    <dbReference type="NCBI Taxonomy" id="1479524"/>
    <lineage>
        <taxon>Bacteria</taxon>
        <taxon>Pseudomonadati</taxon>
        <taxon>Pseudomonadota</taxon>
        <taxon>Gammaproteobacteria</taxon>
        <taxon>Alteromonadales</taxon>
        <taxon>Alteromonadaceae</taxon>
        <taxon>Alteromonas/Salinimonas group</taxon>
        <taxon>Alteromonas</taxon>
    </lineage>
</organism>
<protein>
    <recommendedName>
        <fullName evidence="4">Solute-binding protein family 3/N-terminal domain-containing protein</fullName>
    </recommendedName>
</protein>
<sequence length="214" mass="23581">MRFSGLLIIIGALLQMPTAGQAKTIDVLAIEYPPFTTSKESSDGIAFELLRKAALSDDITWRAVYAPPGRAAAIIRSGEWCASFYPVVESIKSQSIVLSKSKVSIGLVRLAEENTFSWQSLHELAGRSVALLRTKEDSAFAQQFTDAGFDVVFVENIVTGIRLVKMGRVDYSLSDNLSFAQQNDEELQFSKSSLVVTPVTLYLNPNCNVTRFFN</sequence>
<dbReference type="EMBL" id="PVNO01000005">
    <property type="protein sequence ID" value="PRO70350.1"/>
    <property type="molecule type" value="Genomic_DNA"/>
</dbReference>
<keyword evidence="3" id="KW-1185">Reference proteome</keyword>
<feature type="signal peptide" evidence="1">
    <location>
        <begin position="1"/>
        <end position="22"/>
    </location>
</feature>
<evidence type="ECO:0000256" key="1">
    <source>
        <dbReference type="SAM" id="SignalP"/>
    </source>
</evidence>
<evidence type="ECO:0008006" key="4">
    <source>
        <dbReference type="Google" id="ProtNLM"/>
    </source>
</evidence>
<evidence type="ECO:0000313" key="2">
    <source>
        <dbReference type="EMBL" id="PRO70350.1"/>
    </source>
</evidence>
<accession>A0ABX5CUV1</accession>
<evidence type="ECO:0000313" key="3">
    <source>
        <dbReference type="Proteomes" id="UP000239539"/>
    </source>
</evidence>
<reference evidence="3" key="1">
    <citation type="journal article" date="2020" name="Int. J. Syst. Evol. Microbiol.">
        <title>Alteromonas alba sp. nov., a marine bacterium isolated from the seawater of the West Pacific Ocean.</title>
        <authorList>
            <person name="Sun C."/>
            <person name="Wu Y.-H."/>
            <person name="Xamxidin M."/>
            <person name="Cheng H."/>
            <person name="Xu X.-W."/>
        </authorList>
    </citation>
    <scope>NUCLEOTIDE SEQUENCE [LARGE SCALE GENOMIC DNA]</scope>
    <source>
        <strain evidence="3">9a2</strain>
    </source>
</reference>
<comment type="caution">
    <text evidence="2">The sequence shown here is derived from an EMBL/GenBank/DDBJ whole genome shotgun (WGS) entry which is preliminary data.</text>
</comment>
<feature type="chain" id="PRO_5046129745" description="Solute-binding protein family 3/N-terminal domain-containing protein" evidence="1">
    <location>
        <begin position="23"/>
        <end position="214"/>
    </location>
</feature>
<keyword evidence="1" id="KW-0732">Signal</keyword>
<dbReference type="SUPFAM" id="SSF53850">
    <property type="entry name" value="Periplasmic binding protein-like II"/>
    <property type="match status" value="1"/>
</dbReference>